<dbReference type="EMBL" id="CP091092">
    <property type="protein sequence ID" value="WFN37235.1"/>
    <property type="molecule type" value="Genomic_DNA"/>
</dbReference>
<dbReference type="InterPro" id="IPR036608">
    <property type="entry name" value="MTH777-like_sf"/>
</dbReference>
<dbReference type="Proteomes" id="UP001218895">
    <property type="component" value="Chromosome"/>
</dbReference>
<proteinExistence type="predicted"/>
<keyword evidence="2" id="KW-1185">Reference proteome</keyword>
<reference evidence="1" key="1">
    <citation type="submission" date="2022-01" db="EMBL/GenBank/DDBJ databases">
        <title>Complete genome of Methanomicrobium antiquum DSM 21220.</title>
        <authorList>
            <person name="Chen S.-C."/>
            <person name="You Y.-T."/>
            <person name="Zhou Y.-Z."/>
            <person name="Lai M.-C."/>
        </authorList>
    </citation>
    <scope>NUCLEOTIDE SEQUENCE</scope>
    <source>
        <strain evidence="1">DSM 21220</strain>
    </source>
</reference>
<dbReference type="Gene3D" id="3.40.50.10160">
    <property type="entry name" value="MTH777-like"/>
    <property type="match status" value="1"/>
</dbReference>
<dbReference type="AlphaFoldDB" id="A0AAF0FWH3"/>
<evidence type="ECO:0000313" key="2">
    <source>
        <dbReference type="Proteomes" id="UP001218895"/>
    </source>
</evidence>
<dbReference type="PIRSF" id="PIRSF006600">
    <property type="entry name" value="UCP006600"/>
    <property type="match status" value="1"/>
</dbReference>
<dbReference type="RefSeq" id="WP_278100075.1">
    <property type="nucleotide sequence ID" value="NZ_CP091092.1"/>
</dbReference>
<name>A0AAF0FWH3_9EURY</name>
<protein>
    <submittedName>
        <fullName evidence="1">DUF1890 domain-containing protein</fullName>
    </submittedName>
</protein>
<accession>A0AAF0FWH3</accession>
<dbReference type="Pfam" id="PF09001">
    <property type="entry name" value="DUF1890"/>
    <property type="match status" value="1"/>
</dbReference>
<dbReference type="GeneID" id="79949183"/>
<dbReference type="SUPFAM" id="SSF75181">
    <property type="entry name" value="Hypothetical protein MTH777 (MT0777)"/>
    <property type="match status" value="1"/>
</dbReference>
<sequence length="174" mass="19018">MEIKSEISASFNLDLNTDPEEQNNTSKSALLVMGCPQVPLQTTAVLYIAARLKRAGINTVIAGTPSARLLIKYADFEGHYIDEIKDLDLTIEAIVDKGERYPLCFVFIHNDAGVSYAATMDSIMKSAIYPVIFGSNAEDVSAQITFECEKITAVAAHNPKPFINAINGVMEWDA</sequence>
<dbReference type="InterPro" id="IPR012033">
    <property type="entry name" value="UCP006600"/>
</dbReference>
<gene>
    <name evidence="1" type="ORF">L1994_02270</name>
</gene>
<organism evidence="1 2">
    <name type="scientific">Methanomicrobium antiquum</name>
    <dbReference type="NCBI Taxonomy" id="487686"/>
    <lineage>
        <taxon>Archaea</taxon>
        <taxon>Methanobacteriati</taxon>
        <taxon>Methanobacteriota</taxon>
        <taxon>Stenosarchaea group</taxon>
        <taxon>Methanomicrobia</taxon>
        <taxon>Methanomicrobiales</taxon>
        <taxon>Methanomicrobiaceae</taxon>
        <taxon>Methanomicrobium</taxon>
    </lineage>
</organism>
<evidence type="ECO:0000313" key="1">
    <source>
        <dbReference type="EMBL" id="WFN37235.1"/>
    </source>
</evidence>
<dbReference type="KEGG" id="manq:L1994_02270"/>